<dbReference type="InterPro" id="IPR016155">
    <property type="entry name" value="Mopterin_synth/thiamin_S_b"/>
</dbReference>
<dbReference type="HAMAP" id="MF_00460">
    <property type="entry name" value="UPF0125_RnfH"/>
    <property type="match status" value="1"/>
</dbReference>
<protein>
    <recommendedName>
        <fullName evidence="2">UPF0125 protein A1353_15290</fullName>
    </recommendedName>
</protein>
<dbReference type="NCBIfam" id="NF002490">
    <property type="entry name" value="PRK01777.1"/>
    <property type="match status" value="1"/>
</dbReference>
<dbReference type="Pfam" id="PF03658">
    <property type="entry name" value="Ub-RnfH"/>
    <property type="match status" value="1"/>
</dbReference>
<accession>A0A177MCE3</accession>
<evidence type="ECO:0000313" key="4">
    <source>
        <dbReference type="Proteomes" id="UP000077763"/>
    </source>
</evidence>
<dbReference type="EMBL" id="LUUH01000060">
    <property type="protein sequence ID" value="OAI03015.1"/>
    <property type="molecule type" value="Genomic_DNA"/>
</dbReference>
<dbReference type="Gene3D" id="3.10.20.280">
    <property type="entry name" value="RnfH-like"/>
    <property type="match status" value="1"/>
</dbReference>
<dbReference type="InterPro" id="IPR005346">
    <property type="entry name" value="RnfH"/>
</dbReference>
<comment type="caution">
    <text evidence="3">The sequence shown here is derived from an EMBL/GenBank/DDBJ whole genome shotgun (WGS) entry which is preliminary data.</text>
</comment>
<dbReference type="PANTHER" id="PTHR37483:SF1">
    <property type="entry name" value="UPF0125 PROTEIN RATB"/>
    <property type="match status" value="1"/>
</dbReference>
<dbReference type="PANTHER" id="PTHR37483">
    <property type="entry name" value="UPF0125 PROTEIN RATB"/>
    <property type="match status" value="1"/>
</dbReference>
<evidence type="ECO:0000313" key="3">
    <source>
        <dbReference type="EMBL" id="OAI03015.1"/>
    </source>
</evidence>
<evidence type="ECO:0000256" key="2">
    <source>
        <dbReference type="HAMAP-Rule" id="MF_00460"/>
    </source>
</evidence>
<proteinExistence type="inferred from homology"/>
<evidence type="ECO:0000256" key="1">
    <source>
        <dbReference type="ARBA" id="ARBA00010645"/>
    </source>
</evidence>
<sequence length="93" mass="10543">MADELIAVEVAYAESDRQVLIRVSLVANATVEQAIKASGILREFSEIDLSQLKVGIFGQICNLDKNLSAEDRVEIYRPLKQNPMEARRRRLQK</sequence>
<dbReference type="Proteomes" id="UP000077763">
    <property type="component" value="Unassembled WGS sequence"/>
</dbReference>
<dbReference type="AlphaFoldDB" id="A0A177MCE3"/>
<gene>
    <name evidence="3" type="ORF">A1353_15290</name>
</gene>
<name>A0A177MCE3_METMH</name>
<dbReference type="RefSeq" id="WP_064037037.1">
    <property type="nucleotide sequence ID" value="NZ_LUUH01000060.1"/>
</dbReference>
<dbReference type="InterPro" id="IPR037021">
    <property type="entry name" value="RnfH_sf"/>
</dbReference>
<comment type="similarity">
    <text evidence="1 2">Belongs to the UPF0125 (RnfH) family.</text>
</comment>
<dbReference type="SUPFAM" id="SSF54285">
    <property type="entry name" value="MoaD/ThiS"/>
    <property type="match status" value="1"/>
</dbReference>
<organism evidence="3 4">
    <name type="scientific">Methylomonas methanica</name>
    <dbReference type="NCBI Taxonomy" id="421"/>
    <lineage>
        <taxon>Bacteria</taxon>
        <taxon>Pseudomonadati</taxon>
        <taxon>Pseudomonadota</taxon>
        <taxon>Gammaproteobacteria</taxon>
        <taxon>Methylococcales</taxon>
        <taxon>Methylococcaceae</taxon>
        <taxon>Methylomonas</taxon>
    </lineage>
</organism>
<reference evidence="3 4" key="1">
    <citation type="submission" date="2016-03" db="EMBL/GenBank/DDBJ databases">
        <authorList>
            <person name="Ploux O."/>
        </authorList>
    </citation>
    <scope>NUCLEOTIDE SEQUENCE [LARGE SCALE GENOMIC DNA]</scope>
    <source>
        <strain evidence="3 4">R-45371</strain>
    </source>
</reference>